<reference evidence="3" key="3">
    <citation type="submission" date="2016-03" db="UniProtKB">
        <authorList>
            <consortium name="EnsemblProtists"/>
        </authorList>
    </citation>
    <scope>IDENTIFICATION</scope>
</reference>
<dbReference type="RefSeq" id="XP_005838099.1">
    <property type="nucleotide sequence ID" value="XM_005838042.1"/>
</dbReference>
<dbReference type="Proteomes" id="UP000011087">
    <property type="component" value="Unassembled WGS sequence"/>
</dbReference>
<evidence type="ECO:0000313" key="4">
    <source>
        <dbReference type="Proteomes" id="UP000011087"/>
    </source>
</evidence>
<feature type="region of interest" description="Disordered" evidence="1">
    <location>
        <begin position="318"/>
        <end position="496"/>
    </location>
</feature>
<dbReference type="PaxDb" id="55529-EKX51119"/>
<feature type="compositionally biased region" description="Polar residues" evidence="1">
    <location>
        <begin position="461"/>
        <end position="476"/>
    </location>
</feature>
<dbReference type="HOGENOM" id="CLU_502944_0_0_1"/>
<dbReference type="GeneID" id="17307944"/>
<feature type="compositionally biased region" description="Basic and acidic residues" evidence="1">
    <location>
        <begin position="318"/>
        <end position="340"/>
    </location>
</feature>
<reference evidence="2 4" key="1">
    <citation type="journal article" date="2012" name="Nature">
        <title>Algal genomes reveal evolutionary mosaicism and the fate of nucleomorphs.</title>
        <authorList>
            <consortium name="DOE Joint Genome Institute"/>
            <person name="Curtis B.A."/>
            <person name="Tanifuji G."/>
            <person name="Burki F."/>
            <person name="Gruber A."/>
            <person name="Irimia M."/>
            <person name="Maruyama S."/>
            <person name="Arias M.C."/>
            <person name="Ball S.G."/>
            <person name="Gile G.H."/>
            <person name="Hirakawa Y."/>
            <person name="Hopkins J.F."/>
            <person name="Kuo A."/>
            <person name="Rensing S.A."/>
            <person name="Schmutz J."/>
            <person name="Symeonidi A."/>
            <person name="Elias M."/>
            <person name="Eveleigh R.J."/>
            <person name="Herman E.K."/>
            <person name="Klute M.J."/>
            <person name="Nakayama T."/>
            <person name="Obornik M."/>
            <person name="Reyes-Prieto A."/>
            <person name="Armbrust E.V."/>
            <person name="Aves S.J."/>
            <person name="Beiko R.G."/>
            <person name="Coutinho P."/>
            <person name="Dacks J.B."/>
            <person name="Durnford D.G."/>
            <person name="Fast N.M."/>
            <person name="Green B.R."/>
            <person name="Grisdale C.J."/>
            <person name="Hempel F."/>
            <person name="Henrissat B."/>
            <person name="Hoppner M.P."/>
            <person name="Ishida K."/>
            <person name="Kim E."/>
            <person name="Koreny L."/>
            <person name="Kroth P.G."/>
            <person name="Liu Y."/>
            <person name="Malik S.B."/>
            <person name="Maier U.G."/>
            <person name="McRose D."/>
            <person name="Mock T."/>
            <person name="Neilson J.A."/>
            <person name="Onodera N.T."/>
            <person name="Poole A.M."/>
            <person name="Pritham E.J."/>
            <person name="Richards T.A."/>
            <person name="Rocap G."/>
            <person name="Roy S.W."/>
            <person name="Sarai C."/>
            <person name="Schaack S."/>
            <person name="Shirato S."/>
            <person name="Slamovits C.H."/>
            <person name="Spencer D.F."/>
            <person name="Suzuki S."/>
            <person name="Worden A.Z."/>
            <person name="Zauner S."/>
            <person name="Barry K."/>
            <person name="Bell C."/>
            <person name="Bharti A.K."/>
            <person name="Crow J.A."/>
            <person name="Grimwood J."/>
            <person name="Kramer R."/>
            <person name="Lindquist E."/>
            <person name="Lucas S."/>
            <person name="Salamov A."/>
            <person name="McFadden G.I."/>
            <person name="Lane C.E."/>
            <person name="Keeling P.J."/>
            <person name="Gray M.W."/>
            <person name="Grigoriev I.V."/>
            <person name="Archibald J.M."/>
        </authorList>
    </citation>
    <scope>NUCLEOTIDE SEQUENCE</scope>
    <source>
        <strain evidence="2 4">CCMP2712</strain>
    </source>
</reference>
<evidence type="ECO:0000313" key="3">
    <source>
        <dbReference type="EnsemblProtists" id="EKX51119"/>
    </source>
</evidence>
<feature type="compositionally biased region" description="Basic and acidic residues" evidence="1">
    <location>
        <begin position="382"/>
        <end position="407"/>
    </location>
</feature>
<protein>
    <submittedName>
        <fullName evidence="2 3">Uncharacterized protein</fullName>
    </submittedName>
</protein>
<sequence>MKRTSYTSYLSFPTHPAERLWSTCEQRDLNPDVYKSQGSRQNKVRESFHASNEKENLFGKNLSGNKLNNEKSTPPALLETKATKLSEWKIAQAFSPKRSKIADSDGAIRVKSPMMEEKLSSLSARYNESSDQCGFLVVSREDELEKIEKCRENWSEVIFGDRLDSARSSNAQEHYNYLHDNSLFVKADVVKLNGMIAREKEAGEAETAPVLLEEQDVTGNRSEEDMKARRQTSGQSGELHPFHLLKDGKFSVKEEEDRAKNQEAVPCSVEEVSSWITPSKVRRGGEWEALVPHQQPVVKRSAQDMDVVAVARQARWAKEQLKNEQKEREEKERAKLDRDPNASSPYFDPNAVRKQAVWAKEKRERAKKKRELFLQMLQKGEAAAKEMPSKESTREDPSMQEDKHETEQLQPRQPAALVPSSSSSSSISSVFSLPLASSQPQQRPSARAAEHGISLIPPAGSSCQLQDRDSSSSFTCSLEPKEEAATGSLRSSLATPSRPQLQVGALQGIPASASSCPTYLLLPPSLLPPAPFPSCHLALTAD</sequence>
<reference evidence="4" key="2">
    <citation type="submission" date="2012-11" db="EMBL/GenBank/DDBJ databases">
        <authorList>
            <person name="Kuo A."/>
            <person name="Curtis B.A."/>
            <person name="Tanifuji G."/>
            <person name="Burki F."/>
            <person name="Gruber A."/>
            <person name="Irimia M."/>
            <person name="Maruyama S."/>
            <person name="Arias M.C."/>
            <person name="Ball S.G."/>
            <person name="Gile G.H."/>
            <person name="Hirakawa Y."/>
            <person name="Hopkins J.F."/>
            <person name="Rensing S.A."/>
            <person name="Schmutz J."/>
            <person name="Symeonidi A."/>
            <person name="Elias M."/>
            <person name="Eveleigh R.J."/>
            <person name="Herman E.K."/>
            <person name="Klute M.J."/>
            <person name="Nakayama T."/>
            <person name="Obornik M."/>
            <person name="Reyes-Prieto A."/>
            <person name="Armbrust E.V."/>
            <person name="Aves S.J."/>
            <person name="Beiko R.G."/>
            <person name="Coutinho P."/>
            <person name="Dacks J.B."/>
            <person name="Durnford D.G."/>
            <person name="Fast N.M."/>
            <person name="Green B.R."/>
            <person name="Grisdale C."/>
            <person name="Hempe F."/>
            <person name="Henrissat B."/>
            <person name="Hoppner M.P."/>
            <person name="Ishida K.-I."/>
            <person name="Kim E."/>
            <person name="Koreny L."/>
            <person name="Kroth P.G."/>
            <person name="Liu Y."/>
            <person name="Malik S.-B."/>
            <person name="Maier U.G."/>
            <person name="McRose D."/>
            <person name="Mock T."/>
            <person name="Neilson J.A."/>
            <person name="Onodera N.T."/>
            <person name="Poole A.M."/>
            <person name="Pritham E.J."/>
            <person name="Richards T.A."/>
            <person name="Rocap G."/>
            <person name="Roy S.W."/>
            <person name="Sarai C."/>
            <person name="Schaack S."/>
            <person name="Shirato S."/>
            <person name="Slamovits C.H."/>
            <person name="Spencer D.F."/>
            <person name="Suzuki S."/>
            <person name="Worden A.Z."/>
            <person name="Zauner S."/>
            <person name="Barry K."/>
            <person name="Bell C."/>
            <person name="Bharti A.K."/>
            <person name="Crow J.A."/>
            <person name="Grimwood J."/>
            <person name="Kramer R."/>
            <person name="Lindquist E."/>
            <person name="Lucas S."/>
            <person name="Salamov A."/>
            <person name="McFadden G.I."/>
            <person name="Lane C.E."/>
            <person name="Keeling P.J."/>
            <person name="Gray M.W."/>
            <person name="Grigoriev I.V."/>
            <person name="Archibald J.M."/>
        </authorList>
    </citation>
    <scope>NUCLEOTIDE SEQUENCE</scope>
    <source>
        <strain evidence="4">CCMP2712</strain>
    </source>
</reference>
<dbReference type="AlphaFoldDB" id="L1JS34"/>
<dbReference type="KEGG" id="gtt:GUITHDRAFT_103038"/>
<proteinExistence type="predicted"/>
<feature type="region of interest" description="Disordered" evidence="1">
    <location>
        <begin position="32"/>
        <end position="51"/>
    </location>
</feature>
<feature type="compositionally biased region" description="Low complexity" evidence="1">
    <location>
        <begin position="414"/>
        <end position="438"/>
    </location>
</feature>
<feature type="region of interest" description="Disordered" evidence="1">
    <location>
        <begin position="216"/>
        <end position="241"/>
    </location>
</feature>
<evidence type="ECO:0000313" key="2">
    <source>
        <dbReference type="EMBL" id="EKX51119.1"/>
    </source>
</evidence>
<dbReference type="EnsemblProtists" id="EKX51119">
    <property type="protein sequence ID" value="EKX51119"/>
    <property type="gene ID" value="GUITHDRAFT_103038"/>
</dbReference>
<gene>
    <name evidence="2" type="ORF">GUITHDRAFT_103038</name>
</gene>
<keyword evidence="4" id="KW-1185">Reference proteome</keyword>
<dbReference type="EMBL" id="JH992976">
    <property type="protein sequence ID" value="EKX51119.1"/>
    <property type="molecule type" value="Genomic_DNA"/>
</dbReference>
<organism evidence="2">
    <name type="scientific">Guillardia theta (strain CCMP2712)</name>
    <name type="common">Cryptophyte</name>
    <dbReference type="NCBI Taxonomy" id="905079"/>
    <lineage>
        <taxon>Eukaryota</taxon>
        <taxon>Cryptophyceae</taxon>
        <taxon>Pyrenomonadales</taxon>
        <taxon>Geminigeraceae</taxon>
        <taxon>Guillardia</taxon>
    </lineage>
</organism>
<name>L1JS34_GUITC</name>
<accession>L1JS34</accession>
<evidence type="ECO:0000256" key="1">
    <source>
        <dbReference type="SAM" id="MobiDB-lite"/>
    </source>
</evidence>